<dbReference type="Proteomes" id="UP001139353">
    <property type="component" value="Unassembled WGS sequence"/>
</dbReference>
<dbReference type="Pfam" id="PF05960">
    <property type="entry name" value="DUF885"/>
    <property type="match status" value="1"/>
</dbReference>
<gene>
    <name evidence="2" type="ORF">LPC04_11905</name>
</gene>
<feature type="signal peptide" evidence="1">
    <location>
        <begin position="1"/>
        <end position="18"/>
    </location>
</feature>
<organism evidence="2 3">
    <name type="scientific">Scleromatobacter humisilvae</name>
    <dbReference type="NCBI Taxonomy" id="2897159"/>
    <lineage>
        <taxon>Bacteria</taxon>
        <taxon>Pseudomonadati</taxon>
        <taxon>Pseudomonadota</taxon>
        <taxon>Betaproteobacteria</taxon>
        <taxon>Burkholderiales</taxon>
        <taxon>Sphaerotilaceae</taxon>
        <taxon>Scleromatobacter</taxon>
    </lineage>
</organism>
<keyword evidence="1" id="KW-0732">Signal</keyword>
<dbReference type="PANTHER" id="PTHR33361">
    <property type="entry name" value="GLR0591 PROTEIN"/>
    <property type="match status" value="1"/>
</dbReference>
<accession>A0A9X1YIM1</accession>
<keyword evidence="3" id="KW-1185">Reference proteome</keyword>
<reference evidence="2" key="1">
    <citation type="submission" date="2021-11" db="EMBL/GenBank/DDBJ databases">
        <title>BS-T2-15 a new species belonging to the Comamonadaceae family isolated from the soil of a French oak forest.</title>
        <authorList>
            <person name="Mieszkin S."/>
            <person name="Alain K."/>
        </authorList>
    </citation>
    <scope>NUCLEOTIDE SEQUENCE</scope>
    <source>
        <strain evidence="2">BS-T2-15</strain>
    </source>
</reference>
<proteinExistence type="predicted"/>
<evidence type="ECO:0000313" key="2">
    <source>
        <dbReference type="EMBL" id="MCK9686412.1"/>
    </source>
</evidence>
<dbReference type="InterPro" id="IPR010281">
    <property type="entry name" value="DUF885"/>
</dbReference>
<evidence type="ECO:0000313" key="3">
    <source>
        <dbReference type="Proteomes" id="UP001139353"/>
    </source>
</evidence>
<protein>
    <submittedName>
        <fullName evidence="2">DUF885 domain-containing protein</fullName>
    </submittedName>
</protein>
<dbReference type="RefSeq" id="WP_275682436.1">
    <property type="nucleotide sequence ID" value="NZ_JAJLJH010000002.1"/>
</dbReference>
<comment type="caution">
    <text evidence="2">The sequence shown here is derived from an EMBL/GenBank/DDBJ whole genome shotgun (WGS) entry which is preliminary data.</text>
</comment>
<dbReference type="EMBL" id="JAJLJH010000002">
    <property type="protein sequence ID" value="MCK9686412.1"/>
    <property type="molecule type" value="Genomic_DNA"/>
</dbReference>
<dbReference type="AlphaFoldDB" id="A0A9X1YIM1"/>
<dbReference type="PANTHER" id="PTHR33361:SF2">
    <property type="entry name" value="DUF885 DOMAIN-CONTAINING PROTEIN"/>
    <property type="match status" value="1"/>
</dbReference>
<evidence type="ECO:0000256" key="1">
    <source>
        <dbReference type="SAM" id="SignalP"/>
    </source>
</evidence>
<sequence>MKIALSIVVAVLSSPAWAAPGFDAWAEGVAAQRMRANPVLATVFQYFNGEEQAALDGRFAPITKIAILANVARERKELEELHGFDPKALTPVQKVSAGVIGWSLEQDIATADYLDDDFVFNQMGGLQVELVNFMTQQQPLRNARDVQSYLERLAGLAELMDQGVARARGAEAQGVLMPRFITTKTISQFEYFLAPAAARNVLVTAMDDRMAHIEGLSAEKREAARAKAEKIVADSVLPAWRRGLALMQEQLPRTNDDAGVWRLKGGDKYYAAQLRRMTTTDDTPAEIHAIGLAQVTRIEGEMDGLLKQLGYVEGSVKDRYARMDADRQPKAADPRPELLARYTSILRDAEVRAKLVFDVQPTAAVEVRREPPLTEATAAAHYTLPAPDGSRPGIFWAPLPGPTFAISEMRTLVYHEAVPGHHFQIAIQQETHELPPYRRSRVFSSGSAFTEGWALYAEQLAAENGWYDGDPAGRLGQLSDALFRARRLVVDTGLHSMKWTRQQAIDYGISPTEVDRYVVWPGQACSYMIGRLTIESLRDKARVALGDKFDIRKFHDIVLLTGNVPLKVLEGVVNDWIRAQAA</sequence>
<name>A0A9X1YIM1_9BURK</name>
<feature type="chain" id="PRO_5040973797" evidence="1">
    <location>
        <begin position="19"/>
        <end position="582"/>
    </location>
</feature>